<evidence type="ECO:0000256" key="1">
    <source>
        <dbReference type="SAM" id="MobiDB-lite"/>
    </source>
</evidence>
<feature type="region of interest" description="Disordered" evidence="1">
    <location>
        <begin position="597"/>
        <end position="658"/>
    </location>
</feature>
<dbReference type="OrthoDB" id="3939615at2759"/>
<name>A0A6G1KZX9_9PEZI</name>
<proteinExistence type="predicted"/>
<dbReference type="Proteomes" id="UP000799436">
    <property type="component" value="Unassembled WGS sequence"/>
</dbReference>
<protein>
    <submittedName>
        <fullName evidence="2">Uncharacterized protein</fullName>
    </submittedName>
</protein>
<evidence type="ECO:0000313" key="2">
    <source>
        <dbReference type="EMBL" id="KAF2766167.1"/>
    </source>
</evidence>
<dbReference type="EMBL" id="ML995876">
    <property type="protein sequence ID" value="KAF2766167.1"/>
    <property type="molecule type" value="Genomic_DNA"/>
</dbReference>
<evidence type="ECO:0000313" key="3">
    <source>
        <dbReference type="Proteomes" id="UP000799436"/>
    </source>
</evidence>
<sequence length="658" mass="73878">MPTEIAMHIVQFLCLPSARRRQEPATPPAMTTMPSSWFSPKDPSIPPANGSSPFMQLPTELRREIFCSSLLAREIPVQPLCQDHFNVSRDERTGARHNRTSDLMVINKKISEEVAHMVYEERTLVIHVHEGIRKAGIEFLDTGRQPLQYQEEITDCRFRRFQHGDKFGFHRIKKVKIVIVPSELEDSISNHVPINTFFICSALSQLLDRGDGEGSKNKINHLSIEFAKQTSQAAPIIGRRAMMKAENYWWDPESQGPRASSWHNISNVEIALRGFSALRSHNVDIHLPRDVRDHKQALAFVDMLKSIIKSPLPSSELDDDFWNYQIHAARKAMEDHVINILYNGSGERHYVSDLTAEDFQEDLHDGALKHDLSPTSKHQGGQEKRRKGLALSRDDEDDEGSFQFVKAMLDAAGDKKGDKQGATLASFRPCNPAQVYRVRFNEPNASTRKLQPEVDTSSSPTLFSSIFMKDALRQNISDDGDETWRAADRASIEAHEEQQPGNLVFPARSGRVLGVRRHDSGMADILMSAGLGNANEKSEGVSVAGSRPRLSLTTSFVDSATHRSSNFGSGRTIASAAHVVPPSEGLQSEFAALNRERERRVKEREMQPRSHQQQQQTPRGQREIDEYNVARAFAKLRNESGGTSVDARQTHGDARKTS</sequence>
<reference evidence="2" key="1">
    <citation type="journal article" date="2020" name="Stud. Mycol.">
        <title>101 Dothideomycetes genomes: a test case for predicting lifestyles and emergence of pathogens.</title>
        <authorList>
            <person name="Haridas S."/>
            <person name="Albert R."/>
            <person name="Binder M."/>
            <person name="Bloem J."/>
            <person name="Labutti K."/>
            <person name="Salamov A."/>
            <person name="Andreopoulos B."/>
            <person name="Baker S."/>
            <person name="Barry K."/>
            <person name="Bills G."/>
            <person name="Bluhm B."/>
            <person name="Cannon C."/>
            <person name="Castanera R."/>
            <person name="Culley D."/>
            <person name="Daum C."/>
            <person name="Ezra D."/>
            <person name="Gonzalez J."/>
            <person name="Henrissat B."/>
            <person name="Kuo A."/>
            <person name="Liang C."/>
            <person name="Lipzen A."/>
            <person name="Lutzoni F."/>
            <person name="Magnuson J."/>
            <person name="Mondo S."/>
            <person name="Nolan M."/>
            <person name="Ohm R."/>
            <person name="Pangilinan J."/>
            <person name="Park H.-J."/>
            <person name="Ramirez L."/>
            <person name="Alfaro M."/>
            <person name="Sun H."/>
            <person name="Tritt A."/>
            <person name="Yoshinaga Y."/>
            <person name="Zwiers L.-H."/>
            <person name="Turgeon B."/>
            <person name="Goodwin S."/>
            <person name="Spatafora J."/>
            <person name="Crous P."/>
            <person name="Grigoriev I."/>
        </authorList>
    </citation>
    <scope>NUCLEOTIDE SEQUENCE</scope>
    <source>
        <strain evidence="2">CBS 116005</strain>
    </source>
</reference>
<dbReference type="AlphaFoldDB" id="A0A6G1KZX9"/>
<gene>
    <name evidence="2" type="ORF">EJ03DRAFT_377200</name>
</gene>
<organism evidence="2 3">
    <name type="scientific">Teratosphaeria nubilosa</name>
    <dbReference type="NCBI Taxonomy" id="161662"/>
    <lineage>
        <taxon>Eukaryota</taxon>
        <taxon>Fungi</taxon>
        <taxon>Dikarya</taxon>
        <taxon>Ascomycota</taxon>
        <taxon>Pezizomycotina</taxon>
        <taxon>Dothideomycetes</taxon>
        <taxon>Dothideomycetidae</taxon>
        <taxon>Mycosphaerellales</taxon>
        <taxon>Teratosphaeriaceae</taxon>
        <taxon>Teratosphaeria</taxon>
    </lineage>
</organism>
<feature type="compositionally biased region" description="Basic and acidic residues" evidence="1">
    <location>
        <begin position="597"/>
        <end position="608"/>
    </location>
</feature>
<accession>A0A6G1KZX9</accession>
<feature type="region of interest" description="Disordered" evidence="1">
    <location>
        <begin position="21"/>
        <end position="51"/>
    </location>
</feature>
<feature type="compositionally biased region" description="Basic and acidic residues" evidence="1">
    <location>
        <begin position="648"/>
        <end position="658"/>
    </location>
</feature>
<keyword evidence="3" id="KW-1185">Reference proteome</keyword>
<feature type="region of interest" description="Disordered" evidence="1">
    <location>
        <begin position="368"/>
        <end position="395"/>
    </location>
</feature>